<protein>
    <submittedName>
        <fullName evidence="2">Uncharacterized protein</fullName>
    </submittedName>
</protein>
<name>A0A498IUG3_MALDO</name>
<proteinExistence type="predicted"/>
<feature type="region of interest" description="Disordered" evidence="1">
    <location>
        <begin position="1"/>
        <end position="21"/>
    </location>
</feature>
<accession>A0A498IUG3</accession>
<dbReference type="EMBL" id="RDQH01000336">
    <property type="protein sequence ID" value="RXH85855.1"/>
    <property type="molecule type" value="Genomic_DNA"/>
</dbReference>
<dbReference type="AlphaFoldDB" id="A0A498IUG3"/>
<dbReference type="STRING" id="3750.A0A498IUG3"/>
<keyword evidence="3" id="KW-1185">Reference proteome</keyword>
<gene>
    <name evidence="2" type="ORF">DVH24_016908</name>
</gene>
<feature type="region of interest" description="Disordered" evidence="1">
    <location>
        <begin position="125"/>
        <end position="157"/>
    </location>
</feature>
<feature type="compositionally biased region" description="Acidic residues" evidence="1">
    <location>
        <begin position="125"/>
        <end position="144"/>
    </location>
</feature>
<dbReference type="PANTHER" id="PTHR34572:SF1">
    <property type="entry name" value="GOLGIN FAMILY A PROTEIN"/>
    <property type="match status" value="1"/>
</dbReference>
<feature type="compositionally biased region" description="Basic and acidic residues" evidence="1">
    <location>
        <begin position="147"/>
        <end position="157"/>
    </location>
</feature>
<evidence type="ECO:0000313" key="2">
    <source>
        <dbReference type="EMBL" id="RXH85855.1"/>
    </source>
</evidence>
<comment type="caution">
    <text evidence="2">The sequence shown here is derived from an EMBL/GenBank/DDBJ whole genome shotgun (WGS) entry which is preliminary data.</text>
</comment>
<organism evidence="2 3">
    <name type="scientific">Malus domestica</name>
    <name type="common">Apple</name>
    <name type="synonym">Pyrus malus</name>
    <dbReference type="NCBI Taxonomy" id="3750"/>
    <lineage>
        <taxon>Eukaryota</taxon>
        <taxon>Viridiplantae</taxon>
        <taxon>Streptophyta</taxon>
        <taxon>Embryophyta</taxon>
        <taxon>Tracheophyta</taxon>
        <taxon>Spermatophyta</taxon>
        <taxon>Magnoliopsida</taxon>
        <taxon>eudicotyledons</taxon>
        <taxon>Gunneridae</taxon>
        <taxon>Pentapetalae</taxon>
        <taxon>rosids</taxon>
        <taxon>fabids</taxon>
        <taxon>Rosales</taxon>
        <taxon>Rosaceae</taxon>
        <taxon>Amygdaloideae</taxon>
        <taxon>Maleae</taxon>
        <taxon>Malus</taxon>
    </lineage>
</organism>
<dbReference type="Proteomes" id="UP000290289">
    <property type="component" value="Chromosome 10"/>
</dbReference>
<evidence type="ECO:0000256" key="1">
    <source>
        <dbReference type="SAM" id="MobiDB-lite"/>
    </source>
</evidence>
<sequence>MEGVGARLGRTSTRHGPATVFTGPVRKWKKKWVHVAPPSNHNTSTHHSHQINGSSNGINGSHLLLYKWTPIAQSQNATISNGAVANGGDRDKVSAKDDGLLAASDEPRRRKFKYIPIALLEEQQNEAAEEVEDDGNSIDNEPVETEATPKNEGLDEKPDINDVPMEENQESNQVVCQDLNLSLGLNGHENDNDSDGAVMPSWFDIHEKKLVCLNPLRIQGGRSLSLCTHIYTSYTVRNSCALNSLLLNFRVIQQSDYVCMNTCADTYFVWSHGISRQHGTLLEAGESGPRFVKLAGVSCELKHAIDLE</sequence>
<evidence type="ECO:0000313" key="3">
    <source>
        <dbReference type="Proteomes" id="UP000290289"/>
    </source>
</evidence>
<reference evidence="2 3" key="1">
    <citation type="submission" date="2018-10" db="EMBL/GenBank/DDBJ databases">
        <title>A high-quality apple genome assembly.</title>
        <authorList>
            <person name="Hu J."/>
        </authorList>
    </citation>
    <scope>NUCLEOTIDE SEQUENCE [LARGE SCALE GENOMIC DNA]</scope>
    <source>
        <strain evidence="3">cv. HFTH1</strain>
        <tissue evidence="2">Young leaf</tissue>
    </source>
</reference>
<dbReference type="PANTHER" id="PTHR34572">
    <property type="entry name" value="GOLGIN FAMILY A PROTEIN"/>
    <property type="match status" value="1"/>
</dbReference>